<dbReference type="InterPro" id="IPR020449">
    <property type="entry name" value="Tscrpt_reg_AraC-type_HTH"/>
</dbReference>
<organism evidence="5 6">
    <name type="scientific">Sinorhizobium alkalisoli</name>
    <dbReference type="NCBI Taxonomy" id="1752398"/>
    <lineage>
        <taxon>Bacteria</taxon>
        <taxon>Pseudomonadati</taxon>
        <taxon>Pseudomonadota</taxon>
        <taxon>Alphaproteobacteria</taxon>
        <taxon>Hyphomicrobiales</taxon>
        <taxon>Rhizobiaceae</taxon>
        <taxon>Sinorhizobium/Ensifer group</taxon>
        <taxon>Sinorhizobium</taxon>
    </lineage>
</organism>
<dbReference type="PRINTS" id="PR00032">
    <property type="entry name" value="HTHARAC"/>
</dbReference>
<protein>
    <submittedName>
        <fullName evidence="5">AraC family transcriptional regulator</fullName>
    </submittedName>
</protein>
<feature type="domain" description="HTH araC/xylS-type" evidence="4">
    <location>
        <begin position="166"/>
        <end position="263"/>
    </location>
</feature>
<name>A0A1E3VA40_9HYPH</name>
<evidence type="ECO:0000256" key="1">
    <source>
        <dbReference type="ARBA" id="ARBA00023015"/>
    </source>
</evidence>
<reference evidence="6" key="1">
    <citation type="submission" date="2016-05" db="EMBL/GenBank/DDBJ databases">
        <authorList>
            <person name="Li Y."/>
        </authorList>
    </citation>
    <scope>NUCLEOTIDE SEQUENCE [LARGE SCALE GENOMIC DNA]</scope>
    <source>
        <strain evidence="6">YIC4027</strain>
    </source>
</reference>
<dbReference type="PANTHER" id="PTHR47894">
    <property type="entry name" value="HTH-TYPE TRANSCRIPTIONAL REGULATOR GADX"/>
    <property type="match status" value="1"/>
</dbReference>
<dbReference type="GO" id="GO:0003700">
    <property type="term" value="F:DNA-binding transcription factor activity"/>
    <property type="evidence" value="ECO:0007669"/>
    <property type="project" value="InterPro"/>
</dbReference>
<dbReference type="AlphaFoldDB" id="A0A1E3VA40"/>
<dbReference type="PROSITE" id="PS01124">
    <property type="entry name" value="HTH_ARAC_FAMILY_2"/>
    <property type="match status" value="1"/>
</dbReference>
<dbReference type="GO" id="GO:0000976">
    <property type="term" value="F:transcription cis-regulatory region binding"/>
    <property type="evidence" value="ECO:0007669"/>
    <property type="project" value="TreeGrafter"/>
</dbReference>
<evidence type="ECO:0000256" key="3">
    <source>
        <dbReference type="ARBA" id="ARBA00023163"/>
    </source>
</evidence>
<sequence>MKHEAPSLPNGAFLRQRGRACFHRLVSTMPVLVQVRSGTKVVVVRDTSLRLLAGEFGLLPDHRPMTMENIPKSPQNYEARVLPIPRSLFEETYLRVGCITPPRTAVPMKARDLPVEAVALFDFCSSPERLATLPAAVASVRLMELITWFALGGAILGERGDLLLQDRLRQMIEKDPAYDWTSGHAARSFHMSEATLRRKLAAENTSFTETLSDTRMTRALALLHTTTLPVAHVALAVGYDSPSQFAVRFKERFGVNPRDVRGDPDIIERIGTEVARIGRDEISVEQ</sequence>
<evidence type="ECO:0000256" key="2">
    <source>
        <dbReference type="ARBA" id="ARBA00023125"/>
    </source>
</evidence>
<keyword evidence="6" id="KW-1185">Reference proteome</keyword>
<dbReference type="SUPFAM" id="SSF46689">
    <property type="entry name" value="Homeodomain-like"/>
    <property type="match status" value="1"/>
</dbReference>
<keyword evidence="2" id="KW-0238">DNA-binding</keyword>
<evidence type="ECO:0000259" key="4">
    <source>
        <dbReference type="PROSITE" id="PS01124"/>
    </source>
</evidence>
<evidence type="ECO:0000313" key="6">
    <source>
        <dbReference type="Proteomes" id="UP000094342"/>
    </source>
</evidence>
<dbReference type="Gene3D" id="1.10.10.60">
    <property type="entry name" value="Homeodomain-like"/>
    <property type="match status" value="1"/>
</dbReference>
<accession>A0A1E3VA40</accession>
<dbReference type="Pfam" id="PF12833">
    <property type="entry name" value="HTH_18"/>
    <property type="match status" value="1"/>
</dbReference>
<evidence type="ECO:0000313" key="5">
    <source>
        <dbReference type="EMBL" id="ODR90001.1"/>
    </source>
</evidence>
<dbReference type="STRING" id="1752398.A8M32_17695"/>
<proteinExistence type="predicted"/>
<keyword evidence="1" id="KW-0805">Transcription regulation</keyword>
<dbReference type="OrthoDB" id="252470at2"/>
<dbReference type="PANTHER" id="PTHR47894:SF4">
    <property type="entry name" value="HTH-TYPE TRANSCRIPTIONAL REGULATOR GADX"/>
    <property type="match status" value="1"/>
</dbReference>
<dbReference type="InterPro" id="IPR018060">
    <property type="entry name" value="HTH_AraC"/>
</dbReference>
<keyword evidence="3" id="KW-0804">Transcription</keyword>
<dbReference type="RefSeq" id="WP_069459701.1">
    <property type="nucleotide sequence ID" value="NZ_CP034909.1"/>
</dbReference>
<dbReference type="Proteomes" id="UP000094342">
    <property type="component" value="Unassembled WGS sequence"/>
</dbReference>
<gene>
    <name evidence="5" type="ORF">A8M32_17695</name>
</gene>
<dbReference type="InterPro" id="IPR009057">
    <property type="entry name" value="Homeodomain-like_sf"/>
</dbReference>
<dbReference type="GO" id="GO:0005829">
    <property type="term" value="C:cytosol"/>
    <property type="evidence" value="ECO:0007669"/>
    <property type="project" value="TreeGrafter"/>
</dbReference>
<dbReference type="EMBL" id="LYBW01000060">
    <property type="protein sequence ID" value="ODR90001.1"/>
    <property type="molecule type" value="Genomic_DNA"/>
</dbReference>
<dbReference type="SMART" id="SM00342">
    <property type="entry name" value="HTH_ARAC"/>
    <property type="match status" value="1"/>
</dbReference>
<comment type="caution">
    <text evidence="5">The sequence shown here is derived from an EMBL/GenBank/DDBJ whole genome shotgun (WGS) entry which is preliminary data.</text>
</comment>